<protein>
    <submittedName>
        <fullName evidence="2">Excinuclease ABC subunit C</fullName>
    </submittedName>
</protein>
<dbReference type="PROSITE" id="PS50164">
    <property type="entry name" value="GIY_YIG"/>
    <property type="match status" value="1"/>
</dbReference>
<accession>A0A174BHB7</accession>
<dbReference type="EMBL" id="CYYI01000009">
    <property type="protein sequence ID" value="CUN99569.1"/>
    <property type="molecule type" value="Genomic_DNA"/>
</dbReference>
<feature type="domain" description="GIY-YIG" evidence="1">
    <location>
        <begin position="32"/>
        <end position="129"/>
    </location>
</feature>
<dbReference type="CDD" id="cd10446">
    <property type="entry name" value="GIY-YIG_unchar_1"/>
    <property type="match status" value="1"/>
</dbReference>
<gene>
    <name evidence="2" type="ORF">ERS852382_01840</name>
</gene>
<dbReference type="AlphaFoldDB" id="A0A174BHB7"/>
<dbReference type="Gene3D" id="3.40.1440.10">
    <property type="entry name" value="GIY-YIG endonuclease"/>
    <property type="match status" value="1"/>
</dbReference>
<sequence>MTISFPTIIFPLELFGHYRENDKASWKNTLSRQQGVYVITNTDNGKLYVGSATGRNGIYQRWQDYIRDGHGNDTGLIAIVKQHGLEYVQAHFRYTLLEHYDFTVPKDVVLARESYWKETLDTRKHGYNGN</sequence>
<dbReference type="InterPro" id="IPR035901">
    <property type="entry name" value="GIY-YIG_endonuc_sf"/>
</dbReference>
<proteinExistence type="predicted"/>
<name>A0A174BHB7_BIFAD</name>
<dbReference type="Proteomes" id="UP000095647">
    <property type="component" value="Unassembled WGS sequence"/>
</dbReference>
<organism evidence="2 3">
    <name type="scientific">Bifidobacterium adolescentis</name>
    <dbReference type="NCBI Taxonomy" id="1680"/>
    <lineage>
        <taxon>Bacteria</taxon>
        <taxon>Bacillati</taxon>
        <taxon>Actinomycetota</taxon>
        <taxon>Actinomycetes</taxon>
        <taxon>Bifidobacteriales</taxon>
        <taxon>Bifidobacteriaceae</taxon>
        <taxon>Bifidobacterium</taxon>
    </lineage>
</organism>
<evidence type="ECO:0000313" key="3">
    <source>
        <dbReference type="Proteomes" id="UP000095647"/>
    </source>
</evidence>
<evidence type="ECO:0000259" key="1">
    <source>
        <dbReference type="PROSITE" id="PS50164"/>
    </source>
</evidence>
<evidence type="ECO:0000313" key="2">
    <source>
        <dbReference type="EMBL" id="CUN99569.1"/>
    </source>
</evidence>
<reference evidence="2 3" key="1">
    <citation type="submission" date="2015-09" db="EMBL/GenBank/DDBJ databases">
        <authorList>
            <consortium name="Pathogen Informatics"/>
        </authorList>
    </citation>
    <scope>NUCLEOTIDE SEQUENCE [LARGE SCALE GENOMIC DNA]</scope>
    <source>
        <strain evidence="2 3">2789STDY5608824</strain>
    </source>
</reference>
<dbReference type="SMART" id="SM00465">
    <property type="entry name" value="GIYc"/>
    <property type="match status" value="1"/>
</dbReference>
<dbReference type="InterPro" id="IPR000305">
    <property type="entry name" value="GIY-YIG_endonuc"/>
</dbReference>
<dbReference type="SUPFAM" id="SSF82771">
    <property type="entry name" value="GIY-YIG endonuclease"/>
    <property type="match status" value="1"/>
</dbReference>
<dbReference type="Pfam" id="PF01541">
    <property type="entry name" value="GIY-YIG"/>
    <property type="match status" value="1"/>
</dbReference>
<dbReference type="RefSeq" id="WP_052946240.1">
    <property type="nucleotide sequence ID" value="NZ_CP023005.1"/>
</dbReference>